<keyword evidence="2" id="KW-0812">Transmembrane</keyword>
<comment type="caution">
    <text evidence="3">The sequence shown here is derived from an EMBL/GenBank/DDBJ whole genome shotgun (WGS) entry which is preliminary data.</text>
</comment>
<evidence type="ECO:0000313" key="4">
    <source>
        <dbReference type="Proteomes" id="UP000664034"/>
    </source>
</evidence>
<feature type="transmembrane region" description="Helical" evidence="2">
    <location>
        <begin position="101"/>
        <end position="125"/>
    </location>
</feature>
<feature type="transmembrane region" description="Helical" evidence="2">
    <location>
        <begin position="69"/>
        <end position="89"/>
    </location>
</feature>
<evidence type="ECO:0000256" key="2">
    <source>
        <dbReference type="SAM" id="Phobius"/>
    </source>
</evidence>
<feature type="region of interest" description="Disordered" evidence="1">
    <location>
        <begin position="288"/>
        <end position="334"/>
    </location>
</feature>
<feature type="compositionally biased region" description="Gly residues" evidence="1">
    <location>
        <begin position="306"/>
        <end position="334"/>
    </location>
</feature>
<feature type="transmembrane region" description="Helical" evidence="2">
    <location>
        <begin position="145"/>
        <end position="165"/>
    </location>
</feature>
<organism evidence="3 4">
    <name type="scientific">Fibrella rubiginis</name>
    <dbReference type="NCBI Taxonomy" id="2817060"/>
    <lineage>
        <taxon>Bacteria</taxon>
        <taxon>Pseudomonadati</taxon>
        <taxon>Bacteroidota</taxon>
        <taxon>Cytophagia</taxon>
        <taxon>Cytophagales</taxon>
        <taxon>Spirosomataceae</taxon>
        <taxon>Fibrella</taxon>
    </lineage>
</organism>
<keyword evidence="2" id="KW-0472">Membrane</keyword>
<keyword evidence="2" id="KW-1133">Transmembrane helix</keyword>
<dbReference type="RefSeq" id="WP_207364498.1">
    <property type="nucleotide sequence ID" value="NZ_JAFMYV010000004.1"/>
</dbReference>
<proteinExistence type="predicted"/>
<dbReference type="Pfam" id="PF17555">
    <property type="entry name" value="TssN"/>
    <property type="match status" value="1"/>
</dbReference>
<gene>
    <name evidence="3" type="ORF">J2I47_10335</name>
</gene>
<reference evidence="3" key="1">
    <citation type="submission" date="2021-03" db="EMBL/GenBank/DDBJ databases">
        <title>Fibrella sp. HMF5335 genome sequencing and assembly.</title>
        <authorList>
            <person name="Kang H."/>
            <person name="Kim H."/>
            <person name="Bae S."/>
            <person name="Joh K."/>
        </authorList>
    </citation>
    <scope>NUCLEOTIDE SEQUENCE</scope>
    <source>
        <strain evidence="3">HMF5335</strain>
    </source>
</reference>
<dbReference type="InterPro" id="IPR035177">
    <property type="entry name" value="TssN"/>
</dbReference>
<dbReference type="AlphaFoldDB" id="A0A939GD74"/>
<accession>A0A939GD74</accession>
<dbReference type="EMBL" id="JAFMYV010000004">
    <property type="protein sequence ID" value="MBO0936942.1"/>
    <property type="molecule type" value="Genomic_DNA"/>
</dbReference>
<name>A0A939GD74_9BACT</name>
<protein>
    <submittedName>
        <fullName evidence="3">Uncharacterized protein</fullName>
    </submittedName>
</protein>
<dbReference type="Proteomes" id="UP000664034">
    <property type="component" value="Unassembled WGS sequence"/>
</dbReference>
<evidence type="ECO:0000256" key="1">
    <source>
        <dbReference type="SAM" id="MobiDB-lite"/>
    </source>
</evidence>
<sequence length="334" mass="37817">MYTPNFGGEARTIVSSTVNQAKGRFFTRPGVRSTILYMLAVVLVFGLVGFMAHAVVINEFLPATVDVGLWVYLITLTLILLLGMIHASVQSSVFKWIKPNDYFMGTIMTLCVGLVGSLTLFFLTYTTKWFDSLNAQEFRGNVRPLTSAMMAFPLPFFIAWAYEMYERIPPKIYKIWKYNPLIRLPNLTERDRNNTKVVTFVLDVNNNEPNPYDMRSKIPDVMLVGDGFKLTIDEDNRKNPNRMIQIANPRGEFFEWYFYIRRAWYKPYRFVDPYKTVEENALRDGDRIISRRRNPTPVPGRMPGSGLSGAGGSGGFGGNQPFGGSQAFGGGTGR</sequence>
<feature type="transmembrane region" description="Helical" evidence="2">
    <location>
        <begin position="34"/>
        <end position="57"/>
    </location>
</feature>
<evidence type="ECO:0000313" key="3">
    <source>
        <dbReference type="EMBL" id="MBO0936942.1"/>
    </source>
</evidence>
<keyword evidence="4" id="KW-1185">Reference proteome</keyword>